<accession>A0AA39U0D7</accession>
<keyword evidence="2" id="KW-1185">Reference proteome</keyword>
<comment type="caution">
    <text evidence="1">The sequence shown here is derived from an EMBL/GenBank/DDBJ whole genome shotgun (WGS) entry which is preliminary data.</text>
</comment>
<evidence type="ECO:0000313" key="2">
    <source>
        <dbReference type="Proteomes" id="UP001174934"/>
    </source>
</evidence>
<dbReference type="EMBL" id="JAULSR010000012">
    <property type="protein sequence ID" value="KAK0609693.1"/>
    <property type="molecule type" value="Genomic_DNA"/>
</dbReference>
<sequence length="282" mass="31604">MAALGSPNLDIPRLIVAKDWQGDSPNLLTDAVSNGQAFAGSTVQINPTKLANQVGRWGKQRGIPFQTSIPSTFISPQMLRQYAIPLIATHDQSISMADAPAQREPTLRTVEENTPDRDNVQAPIPEAQVTCEEHVKNKINLKTISHVVIRISDARQGQVFRYVGYQFDTNRPTPFWYFLGKIAAQAIYGDVAELLLLNYTRVHDIEFIAFTTALWATAVKTQRLASAEPPPLNFNVIQVEFIKPQPGNPLELFWKPAHGYITNKIKDWIQEGKEFDLSRALE</sequence>
<protein>
    <submittedName>
        <fullName evidence="1">Uncharacterized protein</fullName>
    </submittedName>
</protein>
<name>A0AA39U0D7_9PEZI</name>
<evidence type="ECO:0000313" key="1">
    <source>
        <dbReference type="EMBL" id="KAK0609693.1"/>
    </source>
</evidence>
<organism evidence="1 2">
    <name type="scientific">Bombardia bombarda</name>
    <dbReference type="NCBI Taxonomy" id="252184"/>
    <lineage>
        <taxon>Eukaryota</taxon>
        <taxon>Fungi</taxon>
        <taxon>Dikarya</taxon>
        <taxon>Ascomycota</taxon>
        <taxon>Pezizomycotina</taxon>
        <taxon>Sordariomycetes</taxon>
        <taxon>Sordariomycetidae</taxon>
        <taxon>Sordariales</taxon>
        <taxon>Lasiosphaeriaceae</taxon>
        <taxon>Bombardia</taxon>
    </lineage>
</organism>
<dbReference type="Proteomes" id="UP001174934">
    <property type="component" value="Unassembled WGS sequence"/>
</dbReference>
<dbReference type="AlphaFoldDB" id="A0AA39U0D7"/>
<reference evidence="1" key="1">
    <citation type="submission" date="2023-06" db="EMBL/GenBank/DDBJ databases">
        <title>Genome-scale phylogeny and comparative genomics of the fungal order Sordariales.</title>
        <authorList>
            <consortium name="Lawrence Berkeley National Laboratory"/>
            <person name="Hensen N."/>
            <person name="Bonometti L."/>
            <person name="Westerberg I."/>
            <person name="Brannstrom I.O."/>
            <person name="Guillou S."/>
            <person name="Cros-Aarteil S."/>
            <person name="Calhoun S."/>
            <person name="Haridas S."/>
            <person name="Kuo A."/>
            <person name="Mondo S."/>
            <person name="Pangilinan J."/>
            <person name="Riley R."/>
            <person name="LaButti K."/>
            <person name="Andreopoulos B."/>
            <person name="Lipzen A."/>
            <person name="Chen C."/>
            <person name="Yanf M."/>
            <person name="Daum C."/>
            <person name="Ng V."/>
            <person name="Clum A."/>
            <person name="Steindorff A."/>
            <person name="Ohm R."/>
            <person name="Martin F."/>
            <person name="Silar P."/>
            <person name="Natvig D."/>
            <person name="Lalanne C."/>
            <person name="Gautier V."/>
            <person name="Ament-velasquez S.L."/>
            <person name="Kruys A."/>
            <person name="Hutchinson M.I."/>
            <person name="Powell A.J."/>
            <person name="Barry K."/>
            <person name="Miller A.N."/>
            <person name="Grigoriev I.V."/>
            <person name="Debuchy R."/>
            <person name="Gladieux P."/>
            <person name="Thoren M.H."/>
            <person name="Johannesson H."/>
        </authorList>
    </citation>
    <scope>NUCLEOTIDE SEQUENCE</scope>
    <source>
        <strain evidence="1">SMH3391-2</strain>
    </source>
</reference>
<gene>
    <name evidence="1" type="ORF">B0T17DRAFT_512528</name>
</gene>
<proteinExistence type="predicted"/>